<keyword evidence="7" id="KW-1185">Reference proteome</keyword>
<name>A0ABW3M0T3_9PSEU</name>
<dbReference type="Gene3D" id="3.40.190.10">
    <property type="entry name" value="Periplasmic binding protein-like II"/>
    <property type="match status" value="2"/>
</dbReference>
<comment type="caution">
    <text evidence="6">The sequence shown here is derived from an EMBL/GenBank/DDBJ whole genome shotgun (WGS) entry which is preliminary data.</text>
</comment>
<evidence type="ECO:0000256" key="3">
    <source>
        <dbReference type="ARBA" id="ARBA00022729"/>
    </source>
</evidence>
<evidence type="ECO:0000259" key="5">
    <source>
        <dbReference type="Pfam" id="PF09084"/>
    </source>
</evidence>
<feature type="domain" description="SsuA/THI5-like" evidence="5">
    <location>
        <begin position="57"/>
        <end position="267"/>
    </location>
</feature>
<evidence type="ECO:0000313" key="6">
    <source>
        <dbReference type="EMBL" id="MFD1044168.1"/>
    </source>
</evidence>
<dbReference type="Pfam" id="PF09084">
    <property type="entry name" value="NMT1"/>
    <property type="match status" value="1"/>
</dbReference>
<feature type="compositionally biased region" description="Pro residues" evidence="4">
    <location>
        <begin position="348"/>
        <end position="358"/>
    </location>
</feature>
<evidence type="ECO:0000256" key="4">
    <source>
        <dbReference type="SAM" id="MobiDB-lite"/>
    </source>
</evidence>
<evidence type="ECO:0000256" key="2">
    <source>
        <dbReference type="ARBA" id="ARBA00010742"/>
    </source>
</evidence>
<accession>A0ABW3M0T3</accession>
<evidence type="ECO:0000313" key="7">
    <source>
        <dbReference type="Proteomes" id="UP001597045"/>
    </source>
</evidence>
<protein>
    <submittedName>
        <fullName evidence="6">ABC transporter substrate-binding protein</fullName>
    </submittedName>
</protein>
<reference evidence="7" key="1">
    <citation type="journal article" date="2019" name="Int. J. Syst. Evol. Microbiol.">
        <title>The Global Catalogue of Microorganisms (GCM) 10K type strain sequencing project: providing services to taxonomists for standard genome sequencing and annotation.</title>
        <authorList>
            <consortium name="The Broad Institute Genomics Platform"/>
            <consortium name="The Broad Institute Genome Sequencing Center for Infectious Disease"/>
            <person name="Wu L."/>
            <person name="Ma J."/>
        </authorList>
    </citation>
    <scope>NUCLEOTIDE SEQUENCE [LARGE SCALE GENOMIC DNA]</scope>
    <source>
        <strain evidence="7">JCM 31486</strain>
    </source>
</reference>
<dbReference type="PROSITE" id="PS51257">
    <property type="entry name" value="PROKAR_LIPOPROTEIN"/>
    <property type="match status" value="1"/>
</dbReference>
<feature type="region of interest" description="Disordered" evidence="4">
    <location>
        <begin position="338"/>
        <end position="358"/>
    </location>
</feature>
<organism evidence="6 7">
    <name type="scientific">Kibdelosporangium lantanae</name>
    <dbReference type="NCBI Taxonomy" id="1497396"/>
    <lineage>
        <taxon>Bacteria</taxon>
        <taxon>Bacillati</taxon>
        <taxon>Actinomycetota</taxon>
        <taxon>Actinomycetes</taxon>
        <taxon>Pseudonocardiales</taxon>
        <taxon>Pseudonocardiaceae</taxon>
        <taxon>Kibdelosporangium</taxon>
    </lineage>
</organism>
<dbReference type="PANTHER" id="PTHR30024">
    <property type="entry name" value="ALIPHATIC SULFONATES-BINDING PROTEIN-RELATED"/>
    <property type="match status" value="1"/>
</dbReference>
<dbReference type="EMBL" id="JBHTIS010000009">
    <property type="protein sequence ID" value="MFD1044168.1"/>
    <property type="molecule type" value="Genomic_DNA"/>
</dbReference>
<dbReference type="Proteomes" id="UP001597045">
    <property type="component" value="Unassembled WGS sequence"/>
</dbReference>
<comment type="similarity">
    <text evidence="2">Belongs to the bacterial solute-binding protein SsuA/TauA family.</text>
</comment>
<evidence type="ECO:0000256" key="1">
    <source>
        <dbReference type="ARBA" id="ARBA00004418"/>
    </source>
</evidence>
<dbReference type="PANTHER" id="PTHR30024:SF47">
    <property type="entry name" value="TAURINE-BINDING PERIPLASMIC PROTEIN"/>
    <property type="match status" value="1"/>
</dbReference>
<proteinExistence type="inferred from homology"/>
<sequence>MRQSLHIRPLAPMCIVLALATFLTGCGVLGSSQSDAKANDKVEKSTIHVGELRLTDALPLNIAIDKGYFKAEGLDIDLQVVNKGSESVDKLQAGDLDIGLMSYPNAITPEAKHIHELKIVADAAETAPGYAVCMVGKDSSIKDAHGLVGKKIAISSPKGISEMAMTDQLALQGITADQVKFVSFAITDMPANVQNGNLDAAVISEPSKTQGGKQNGLGVLLDPFTGATADFPWSGWVATKKFVDANPKTTAAFRRALLHGVTDAKADRNLVEQAAVQHIGVDAQTAGLMVLPTYPLTDDPVRLQRVADLLAKYGQIPKRPDTNPPAAELDMHSMVLPPVPPGSWATALPPPPTTTTSK</sequence>
<gene>
    <name evidence="6" type="ORF">ACFQ1S_00440</name>
</gene>
<keyword evidence="3" id="KW-0732">Signal</keyword>
<dbReference type="InterPro" id="IPR015168">
    <property type="entry name" value="SsuA/THI5"/>
</dbReference>
<comment type="subcellular location">
    <subcellularLocation>
        <location evidence="1">Periplasm</location>
    </subcellularLocation>
</comment>
<dbReference type="SUPFAM" id="SSF53850">
    <property type="entry name" value="Periplasmic binding protein-like II"/>
    <property type="match status" value="1"/>
</dbReference>